<accession>A0AAV8ZAP9</accession>
<evidence type="ECO:0000313" key="1">
    <source>
        <dbReference type="EMBL" id="KAJ8960552.1"/>
    </source>
</evidence>
<protein>
    <submittedName>
        <fullName evidence="1">Uncharacterized protein</fullName>
    </submittedName>
</protein>
<evidence type="ECO:0000313" key="2">
    <source>
        <dbReference type="Proteomes" id="UP001162162"/>
    </source>
</evidence>
<dbReference type="EMBL" id="JAPWTK010000008">
    <property type="protein sequence ID" value="KAJ8960552.1"/>
    <property type="molecule type" value="Genomic_DNA"/>
</dbReference>
<dbReference type="Proteomes" id="UP001162162">
    <property type="component" value="Unassembled WGS sequence"/>
</dbReference>
<reference evidence="1" key="1">
    <citation type="journal article" date="2023" name="Insect Mol. Biol.">
        <title>Genome sequencing provides insights into the evolution of gene families encoding plant cell wall-degrading enzymes in longhorned beetles.</title>
        <authorList>
            <person name="Shin N.R."/>
            <person name="Okamura Y."/>
            <person name="Kirsch R."/>
            <person name="Pauchet Y."/>
        </authorList>
    </citation>
    <scope>NUCLEOTIDE SEQUENCE</scope>
    <source>
        <strain evidence="1">AMC_N1</strain>
    </source>
</reference>
<name>A0AAV8ZAP9_9CUCU</name>
<dbReference type="AlphaFoldDB" id="A0AAV8ZAP9"/>
<organism evidence="1 2">
    <name type="scientific">Aromia moschata</name>
    <dbReference type="NCBI Taxonomy" id="1265417"/>
    <lineage>
        <taxon>Eukaryota</taxon>
        <taxon>Metazoa</taxon>
        <taxon>Ecdysozoa</taxon>
        <taxon>Arthropoda</taxon>
        <taxon>Hexapoda</taxon>
        <taxon>Insecta</taxon>
        <taxon>Pterygota</taxon>
        <taxon>Neoptera</taxon>
        <taxon>Endopterygota</taxon>
        <taxon>Coleoptera</taxon>
        <taxon>Polyphaga</taxon>
        <taxon>Cucujiformia</taxon>
        <taxon>Chrysomeloidea</taxon>
        <taxon>Cerambycidae</taxon>
        <taxon>Cerambycinae</taxon>
        <taxon>Callichromatini</taxon>
        <taxon>Aromia</taxon>
    </lineage>
</organism>
<sequence>MSTTRTALDGHQPPVPTTMSRLRSVARSGATLPVSLLNLHTPYYAEHFQQIKSVILLFNPVEAAAIKEIQIKFQDVSVETALKTIHSNYKSLYQAIEKIQNGEMSSVESEIADEAYINQSLRVRSGEQRGRLLSLSRNKGDIIKEDISKTLMTLSIRNDEVMRVAYN</sequence>
<gene>
    <name evidence="1" type="ORF">NQ318_013840</name>
</gene>
<proteinExistence type="predicted"/>
<keyword evidence="2" id="KW-1185">Reference proteome</keyword>
<comment type="caution">
    <text evidence="1">The sequence shown here is derived from an EMBL/GenBank/DDBJ whole genome shotgun (WGS) entry which is preliminary data.</text>
</comment>